<dbReference type="InterPro" id="IPR022061">
    <property type="entry name" value="DUF3617"/>
</dbReference>
<protein>
    <submittedName>
        <fullName evidence="1">Uncharacterized protein</fullName>
    </submittedName>
</protein>
<sequence length="126" mass="13453">MQSSTNGAPPVDLSHMMQNASPAIKAEIEAQMKARGMAMDLGNQTLRLCLSPEFVAAKRPPLHLGGQCKVHWSQPTQGNWDFSYACTQPTSSGKGRVALASPTAYKTQFTAVTPQGTVSAPPRRIG</sequence>
<gene>
    <name evidence="1" type="ORF">CARN2_0319</name>
</gene>
<proteinExistence type="predicted"/>
<comment type="caution">
    <text evidence="1">The sequence shown here is derived from an EMBL/GenBank/DDBJ whole genome shotgun (WGS) entry which is preliminary data.</text>
</comment>
<name>E6PW34_9ZZZZ</name>
<dbReference type="EMBL" id="CABM01000068">
    <property type="protein sequence ID" value="CBH99141.1"/>
    <property type="molecule type" value="Genomic_DNA"/>
</dbReference>
<accession>E6PW34</accession>
<evidence type="ECO:0000313" key="1">
    <source>
        <dbReference type="EMBL" id="CBH99141.1"/>
    </source>
</evidence>
<dbReference type="Pfam" id="PF12276">
    <property type="entry name" value="DUF3617"/>
    <property type="match status" value="1"/>
</dbReference>
<reference evidence="1" key="1">
    <citation type="submission" date="2009-10" db="EMBL/GenBank/DDBJ databases">
        <title>Diversity of trophic interactions inside an arsenic-rich microbial ecosystem.</title>
        <authorList>
            <person name="Bertin P.N."/>
            <person name="Heinrich-Salmeron A."/>
            <person name="Pelletier E."/>
            <person name="Goulhen-Chollet F."/>
            <person name="Arsene-Ploetze F."/>
            <person name="Gallien S."/>
            <person name="Calteau A."/>
            <person name="Vallenet D."/>
            <person name="Casiot C."/>
            <person name="Chane-Woon-Ming B."/>
            <person name="Giloteaux L."/>
            <person name="Barakat M."/>
            <person name="Bonnefoy V."/>
            <person name="Bruneel O."/>
            <person name="Chandler M."/>
            <person name="Cleiss J."/>
            <person name="Duran R."/>
            <person name="Elbaz-Poulichet F."/>
            <person name="Fonknechten N."/>
            <person name="Lauga B."/>
            <person name="Mornico D."/>
            <person name="Ortet P."/>
            <person name="Schaeffer C."/>
            <person name="Siguier P."/>
            <person name="Alexander Thil Smith A."/>
            <person name="Van Dorsselaer A."/>
            <person name="Weissenbach J."/>
            <person name="Medigue C."/>
            <person name="Le Paslier D."/>
        </authorList>
    </citation>
    <scope>NUCLEOTIDE SEQUENCE</scope>
</reference>
<dbReference type="AlphaFoldDB" id="E6PW34"/>
<organism evidence="1">
    <name type="scientific">mine drainage metagenome</name>
    <dbReference type="NCBI Taxonomy" id="410659"/>
    <lineage>
        <taxon>unclassified sequences</taxon>
        <taxon>metagenomes</taxon>
        <taxon>ecological metagenomes</taxon>
    </lineage>
</organism>